<name>A0ACB5TPU5_AMBMO</name>
<proteinExistence type="predicted"/>
<dbReference type="Proteomes" id="UP001165064">
    <property type="component" value="Unassembled WGS sequence"/>
</dbReference>
<organism evidence="1 2">
    <name type="scientific">Ambrosiozyma monospora</name>
    <name type="common">Yeast</name>
    <name type="synonym">Endomycopsis monosporus</name>
    <dbReference type="NCBI Taxonomy" id="43982"/>
    <lineage>
        <taxon>Eukaryota</taxon>
        <taxon>Fungi</taxon>
        <taxon>Dikarya</taxon>
        <taxon>Ascomycota</taxon>
        <taxon>Saccharomycotina</taxon>
        <taxon>Pichiomycetes</taxon>
        <taxon>Pichiales</taxon>
        <taxon>Pichiaceae</taxon>
        <taxon>Ambrosiozyma</taxon>
    </lineage>
</organism>
<dbReference type="EMBL" id="BSXS01008123">
    <property type="protein sequence ID" value="GME91520.1"/>
    <property type="molecule type" value="Genomic_DNA"/>
</dbReference>
<protein>
    <submittedName>
        <fullName evidence="1">Unnamed protein product</fullName>
    </submittedName>
</protein>
<gene>
    <name evidence="1" type="ORF">Amon02_000892400</name>
</gene>
<keyword evidence="2" id="KW-1185">Reference proteome</keyword>
<feature type="non-terminal residue" evidence="1">
    <location>
        <position position="273"/>
    </location>
</feature>
<comment type="caution">
    <text evidence="1">The sequence shown here is derived from an EMBL/GenBank/DDBJ whole genome shotgun (WGS) entry which is preliminary data.</text>
</comment>
<evidence type="ECO:0000313" key="1">
    <source>
        <dbReference type="EMBL" id="GME91520.1"/>
    </source>
</evidence>
<sequence>MMSLVDYSKEIKSFQHDDSLSSIENLSKLSIFSNFQDVHSKIKMSSILTLMKQKPIEDEIAKMFGDINLHIKFPSHESYLMYARYLLLSLHVFIEYEYYINFEKTPTYLLHSVDLPEVPNMGAVSLSEKPQPKGYLSSVFAYPGSHSISPLGVTRLKFERVVKLTVVAIRNTFNHLEILLKSPQNKLNQVVFANTFNSQLYPMMSLFRHYHALKLEDELIKIKQSVNVHLEYIESMASMLQSFSDPPDSLDDDTPSDEEDEESDLQTLKFVEI</sequence>
<reference evidence="1" key="1">
    <citation type="submission" date="2023-04" db="EMBL/GenBank/DDBJ databases">
        <title>Ambrosiozyma monospora NBRC 10751.</title>
        <authorList>
            <person name="Ichikawa N."/>
            <person name="Sato H."/>
            <person name="Tonouchi N."/>
        </authorList>
    </citation>
    <scope>NUCLEOTIDE SEQUENCE</scope>
    <source>
        <strain evidence="1">NBRC 10751</strain>
    </source>
</reference>
<evidence type="ECO:0000313" key="2">
    <source>
        <dbReference type="Proteomes" id="UP001165064"/>
    </source>
</evidence>
<accession>A0ACB5TPU5</accession>